<organism evidence="12 13">
    <name type="scientific">Caproicibacter fermentans</name>
    <dbReference type="NCBI Taxonomy" id="2576756"/>
    <lineage>
        <taxon>Bacteria</taxon>
        <taxon>Bacillati</taxon>
        <taxon>Bacillota</taxon>
        <taxon>Clostridia</taxon>
        <taxon>Eubacteriales</taxon>
        <taxon>Acutalibacteraceae</taxon>
        <taxon>Caproicibacter</taxon>
    </lineage>
</organism>
<evidence type="ECO:0000256" key="8">
    <source>
        <dbReference type="PROSITE-ProRule" id="PRU00169"/>
    </source>
</evidence>
<dbReference type="EMBL" id="CP060286">
    <property type="protein sequence ID" value="QNK41896.1"/>
    <property type="molecule type" value="Genomic_DNA"/>
</dbReference>
<dbReference type="SMART" id="SM00448">
    <property type="entry name" value="REC"/>
    <property type="match status" value="1"/>
</dbReference>
<dbReference type="KEGG" id="cfem:HCR03_06580"/>
<keyword evidence="4" id="KW-0805">Transcription regulation</keyword>
<dbReference type="Gene3D" id="3.40.50.2300">
    <property type="match status" value="1"/>
</dbReference>
<name>A0A7G8TE55_9FIRM</name>
<dbReference type="GO" id="GO:0000976">
    <property type="term" value="F:transcription cis-regulatory region binding"/>
    <property type="evidence" value="ECO:0007669"/>
    <property type="project" value="TreeGrafter"/>
</dbReference>
<dbReference type="SMART" id="SM00862">
    <property type="entry name" value="Trans_reg_C"/>
    <property type="match status" value="1"/>
</dbReference>
<dbReference type="GO" id="GO:0005829">
    <property type="term" value="C:cytosol"/>
    <property type="evidence" value="ECO:0007669"/>
    <property type="project" value="TreeGrafter"/>
</dbReference>
<feature type="domain" description="OmpR/PhoB-type" evidence="11">
    <location>
        <begin position="125"/>
        <end position="223"/>
    </location>
</feature>
<sequence length="225" mass="25208">MGRKILIVEDEQKIARFIEMELNYEGYATEKAADGRTGLELAETGGFDLILLDLMLPGMSGMEVLRRIRRSFDVPVIVLTARDSTMDKVSGLDGGADDYITKPFATEELLARIRSALRKSSPAESEQLSAFGVVLDPARRKVTVNGNSVPLTKREFDLLCYLMKNKGVVLSREVLLENVWGYEYEGETNAVDVFVRFLRSKIDDVYGIRLISTVRGVGYVIKDEE</sequence>
<evidence type="ECO:0000313" key="12">
    <source>
        <dbReference type="EMBL" id="QNK41896.1"/>
    </source>
</evidence>
<dbReference type="InterPro" id="IPR036388">
    <property type="entry name" value="WH-like_DNA-bd_sf"/>
</dbReference>
<keyword evidence="2 8" id="KW-0597">Phosphoprotein</keyword>
<dbReference type="Gene3D" id="6.10.250.690">
    <property type="match status" value="1"/>
</dbReference>
<evidence type="ECO:0000259" key="11">
    <source>
        <dbReference type="PROSITE" id="PS51755"/>
    </source>
</evidence>
<reference evidence="12 13" key="1">
    <citation type="submission" date="2020-08" db="EMBL/GenBank/DDBJ databases">
        <title>The isolate Caproiciproducens sp. 7D4C2 produces n-caproate at mildly acidic conditions from hexoses: genome and rBOX comparison with related strains and chain-elongating bacteria.</title>
        <authorList>
            <person name="Esquivel-Elizondo S."/>
            <person name="Bagci C."/>
            <person name="Temovska M."/>
            <person name="Jeon B.S."/>
            <person name="Bessarab I."/>
            <person name="Williams R.B.H."/>
            <person name="Huson D.H."/>
            <person name="Angenent L.T."/>
        </authorList>
    </citation>
    <scope>NUCLEOTIDE SEQUENCE [LARGE SCALE GENOMIC DNA]</scope>
    <source>
        <strain evidence="12 13">7D4C2</strain>
    </source>
</reference>
<keyword evidence="3" id="KW-0902">Two-component regulatory system</keyword>
<dbReference type="InterPro" id="IPR039420">
    <property type="entry name" value="WalR-like"/>
</dbReference>
<evidence type="ECO:0000256" key="3">
    <source>
        <dbReference type="ARBA" id="ARBA00023012"/>
    </source>
</evidence>
<evidence type="ECO:0000313" key="13">
    <source>
        <dbReference type="Proteomes" id="UP000515909"/>
    </source>
</evidence>
<proteinExistence type="predicted"/>
<protein>
    <recommendedName>
        <fullName evidence="1">Stage 0 sporulation protein A homolog</fullName>
    </recommendedName>
</protein>
<dbReference type="FunFam" id="3.40.50.2300:FF:000001">
    <property type="entry name" value="DNA-binding response regulator PhoB"/>
    <property type="match status" value="1"/>
</dbReference>
<evidence type="ECO:0000256" key="7">
    <source>
        <dbReference type="ARBA" id="ARBA00024867"/>
    </source>
</evidence>
<dbReference type="InterPro" id="IPR011006">
    <property type="entry name" value="CheY-like_superfamily"/>
</dbReference>
<evidence type="ECO:0000256" key="4">
    <source>
        <dbReference type="ARBA" id="ARBA00023015"/>
    </source>
</evidence>
<feature type="DNA-binding region" description="OmpR/PhoB-type" evidence="9">
    <location>
        <begin position="125"/>
        <end position="223"/>
    </location>
</feature>
<dbReference type="PROSITE" id="PS51755">
    <property type="entry name" value="OMPR_PHOB"/>
    <property type="match status" value="1"/>
</dbReference>
<comment type="function">
    <text evidence="7">May play the central regulatory role in sporulation. It may be an element of the effector pathway responsible for the activation of sporulation genes in response to nutritional stress. Spo0A may act in concert with spo0H (a sigma factor) to control the expression of some genes that are critical to the sporulation process.</text>
</comment>
<dbReference type="InterPro" id="IPR001789">
    <property type="entry name" value="Sig_transdc_resp-reg_receiver"/>
</dbReference>
<keyword evidence="6" id="KW-0804">Transcription</keyword>
<evidence type="ECO:0000259" key="10">
    <source>
        <dbReference type="PROSITE" id="PS50110"/>
    </source>
</evidence>
<keyword evidence="5 9" id="KW-0238">DNA-binding</keyword>
<evidence type="ECO:0000256" key="1">
    <source>
        <dbReference type="ARBA" id="ARBA00018672"/>
    </source>
</evidence>
<gene>
    <name evidence="12" type="ORF">HCR03_06580</name>
</gene>
<evidence type="ECO:0000256" key="5">
    <source>
        <dbReference type="ARBA" id="ARBA00023125"/>
    </source>
</evidence>
<dbReference type="GO" id="GO:0006355">
    <property type="term" value="P:regulation of DNA-templated transcription"/>
    <property type="evidence" value="ECO:0007669"/>
    <property type="project" value="InterPro"/>
</dbReference>
<dbReference type="CDD" id="cd00383">
    <property type="entry name" value="trans_reg_C"/>
    <property type="match status" value="1"/>
</dbReference>
<accession>A0A7G8TE55</accession>
<dbReference type="CDD" id="cd17574">
    <property type="entry name" value="REC_OmpR"/>
    <property type="match status" value="1"/>
</dbReference>
<evidence type="ECO:0000256" key="9">
    <source>
        <dbReference type="PROSITE-ProRule" id="PRU01091"/>
    </source>
</evidence>
<dbReference type="PANTHER" id="PTHR48111:SF22">
    <property type="entry name" value="REGULATOR OF RPOS"/>
    <property type="match status" value="1"/>
</dbReference>
<feature type="modified residue" description="4-aspartylphosphate" evidence="8">
    <location>
        <position position="53"/>
    </location>
</feature>
<dbReference type="Proteomes" id="UP000515909">
    <property type="component" value="Chromosome"/>
</dbReference>
<dbReference type="Pfam" id="PF00072">
    <property type="entry name" value="Response_reg"/>
    <property type="match status" value="1"/>
</dbReference>
<dbReference type="GO" id="GO:0000156">
    <property type="term" value="F:phosphorelay response regulator activity"/>
    <property type="evidence" value="ECO:0007669"/>
    <property type="project" value="TreeGrafter"/>
</dbReference>
<feature type="domain" description="Response regulatory" evidence="10">
    <location>
        <begin position="4"/>
        <end position="117"/>
    </location>
</feature>
<dbReference type="FunFam" id="1.10.10.10:FF:000005">
    <property type="entry name" value="Two-component system response regulator"/>
    <property type="match status" value="1"/>
</dbReference>
<dbReference type="SUPFAM" id="SSF52172">
    <property type="entry name" value="CheY-like"/>
    <property type="match status" value="1"/>
</dbReference>
<evidence type="ECO:0000256" key="6">
    <source>
        <dbReference type="ARBA" id="ARBA00023163"/>
    </source>
</evidence>
<dbReference type="PROSITE" id="PS50110">
    <property type="entry name" value="RESPONSE_REGULATORY"/>
    <property type="match status" value="1"/>
</dbReference>
<evidence type="ECO:0000256" key="2">
    <source>
        <dbReference type="ARBA" id="ARBA00022553"/>
    </source>
</evidence>
<dbReference type="InterPro" id="IPR001867">
    <property type="entry name" value="OmpR/PhoB-type_DNA-bd"/>
</dbReference>
<dbReference type="GO" id="GO:0032993">
    <property type="term" value="C:protein-DNA complex"/>
    <property type="evidence" value="ECO:0007669"/>
    <property type="project" value="TreeGrafter"/>
</dbReference>
<dbReference type="RefSeq" id="WP_187037234.1">
    <property type="nucleotide sequence ID" value="NZ_CP060286.1"/>
</dbReference>
<dbReference type="Gene3D" id="1.10.10.10">
    <property type="entry name" value="Winged helix-like DNA-binding domain superfamily/Winged helix DNA-binding domain"/>
    <property type="match status" value="1"/>
</dbReference>
<dbReference type="AlphaFoldDB" id="A0A7G8TE55"/>
<dbReference type="Pfam" id="PF00486">
    <property type="entry name" value="Trans_reg_C"/>
    <property type="match status" value="1"/>
</dbReference>
<dbReference type="PANTHER" id="PTHR48111">
    <property type="entry name" value="REGULATOR OF RPOS"/>
    <property type="match status" value="1"/>
</dbReference>